<name>A0ABD5USD7_9EURY</name>
<evidence type="ECO:0000256" key="1">
    <source>
        <dbReference type="SAM" id="MobiDB-lite"/>
    </source>
</evidence>
<dbReference type="Proteomes" id="UP001596333">
    <property type="component" value="Unassembled WGS sequence"/>
</dbReference>
<comment type="caution">
    <text evidence="2">The sequence shown here is derived from an EMBL/GenBank/DDBJ whole genome shotgun (WGS) entry which is preliminary data.</text>
</comment>
<sequence>MTSRFPIGTNAFEREWDALLILDTCRVDAMREVADEYNFIGSVESMTSVGSSSFEWMNNTFRTRYKPQIRNTAYLSQNSFVDQTFGKGGTTGKASIPFEPSRFDVVELEDFAYIEHLWQAEFDDASEWTVSGEAVSRTSPRYTTERAIEAGRTRDPDRLIVHYMYPHDPYVLADEKLQPRFDTALKSGAATREEVWAAYLDNLRFVLDQVEVLLKNLDRERVAITADHGEAFGEYMFYRHPPACPIPSVRKVPWVETTGTDERTVEPTAPSPSDSNRNATAEERLQQLGYL</sequence>
<evidence type="ECO:0000313" key="3">
    <source>
        <dbReference type="Proteomes" id="UP001596333"/>
    </source>
</evidence>
<dbReference type="InterPro" id="IPR017850">
    <property type="entry name" value="Alkaline_phosphatase_core_sf"/>
</dbReference>
<organism evidence="2 3">
    <name type="scientific">Halorubrum trueperi</name>
    <dbReference type="NCBI Taxonomy" id="2004704"/>
    <lineage>
        <taxon>Archaea</taxon>
        <taxon>Methanobacteriati</taxon>
        <taxon>Methanobacteriota</taxon>
        <taxon>Stenosarchaea group</taxon>
        <taxon>Halobacteria</taxon>
        <taxon>Halobacteriales</taxon>
        <taxon>Haloferacaceae</taxon>
        <taxon>Halorubrum</taxon>
    </lineage>
</organism>
<reference evidence="2 3" key="1">
    <citation type="journal article" date="2019" name="Int. J. Syst. Evol. Microbiol.">
        <title>The Global Catalogue of Microorganisms (GCM) 10K type strain sequencing project: providing services to taxonomists for standard genome sequencing and annotation.</title>
        <authorList>
            <consortium name="The Broad Institute Genomics Platform"/>
            <consortium name="The Broad Institute Genome Sequencing Center for Infectious Disease"/>
            <person name="Wu L."/>
            <person name="Ma J."/>
        </authorList>
    </citation>
    <scope>NUCLEOTIDE SEQUENCE [LARGE SCALE GENOMIC DNA]</scope>
    <source>
        <strain evidence="2 3">Y73</strain>
    </source>
</reference>
<dbReference type="EMBL" id="JBHSXI010000020">
    <property type="protein sequence ID" value="MFC6890247.1"/>
    <property type="molecule type" value="Genomic_DNA"/>
</dbReference>
<protein>
    <recommendedName>
        <fullName evidence="4">Sulfatase N-terminal domain-containing protein</fullName>
    </recommendedName>
</protein>
<dbReference type="SUPFAM" id="SSF53649">
    <property type="entry name" value="Alkaline phosphatase-like"/>
    <property type="match status" value="1"/>
</dbReference>
<keyword evidence="3" id="KW-1185">Reference proteome</keyword>
<dbReference type="Gene3D" id="3.40.720.10">
    <property type="entry name" value="Alkaline Phosphatase, subunit A"/>
    <property type="match status" value="1"/>
</dbReference>
<evidence type="ECO:0008006" key="4">
    <source>
        <dbReference type="Google" id="ProtNLM"/>
    </source>
</evidence>
<proteinExistence type="predicted"/>
<dbReference type="AlphaFoldDB" id="A0ABD5USD7"/>
<dbReference type="RefSeq" id="WP_379769941.1">
    <property type="nucleotide sequence ID" value="NZ_JBHSXI010000020.1"/>
</dbReference>
<accession>A0ABD5USD7</accession>
<feature type="region of interest" description="Disordered" evidence="1">
    <location>
        <begin position="260"/>
        <end position="291"/>
    </location>
</feature>
<evidence type="ECO:0000313" key="2">
    <source>
        <dbReference type="EMBL" id="MFC6890247.1"/>
    </source>
</evidence>
<gene>
    <name evidence="2" type="ORF">ACFQEY_14705</name>
</gene>